<proteinExistence type="predicted"/>
<protein>
    <submittedName>
        <fullName evidence="1 3">Uncharacterized protein</fullName>
    </submittedName>
</protein>
<dbReference type="AlphaFoldDB" id="A0A0M3J2V6"/>
<name>A0A0M3J2V6_ANISI</name>
<organism evidence="3">
    <name type="scientific">Anisakis simplex</name>
    <name type="common">Herring worm</name>
    <dbReference type="NCBI Taxonomy" id="6269"/>
    <lineage>
        <taxon>Eukaryota</taxon>
        <taxon>Metazoa</taxon>
        <taxon>Ecdysozoa</taxon>
        <taxon>Nematoda</taxon>
        <taxon>Chromadorea</taxon>
        <taxon>Rhabditida</taxon>
        <taxon>Spirurina</taxon>
        <taxon>Ascaridomorpha</taxon>
        <taxon>Ascaridoidea</taxon>
        <taxon>Anisakidae</taxon>
        <taxon>Anisakis</taxon>
        <taxon>Anisakis simplex complex</taxon>
    </lineage>
</organism>
<evidence type="ECO:0000313" key="2">
    <source>
        <dbReference type="Proteomes" id="UP000267096"/>
    </source>
</evidence>
<dbReference type="WBParaSite" id="ASIM_0000186801-mRNA-1">
    <property type="protein sequence ID" value="ASIM_0000186801-mRNA-1"/>
    <property type="gene ID" value="ASIM_0000186801"/>
</dbReference>
<keyword evidence="2" id="KW-1185">Reference proteome</keyword>
<sequence length="116" mass="13068">MSGDSKWSCGDEIFISETLEKYRKLESIQMSCLQNARKCDEQSKALRNLNADGSEAVRRNEEAIGQLKGENRGPGGIYGGGRGLMLDIPGYFNRLFIMMNAYLFIQLLIRGNEQLQ</sequence>
<gene>
    <name evidence="1" type="ORF">ASIM_LOCUS1739</name>
</gene>
<reference evidence="3" key="1">
    <citation type="submission" date="2017-02" db="UniProtKB">
        <authorList>
            <consortium name="WormBaseParasite"/>
        </authorList>
    </citation>
    <scope>IDENTIFICATION</scope>
</reference>
<evidence type="ECO:0000313" key="3">
    <source>
        <dbReference type="WBParaSite" id="ASIM_0000186801-mRNA-1"/>
    </source>
</evidence>
<dbReference type="EMBL" id="UYRR01001995">
    <property type="protein sequence ID" value="VDK19168.1"/>
    <property type="molecule type" value="Genomic_DNA"/>
</dbReference>
<evidence type="ECO:0000313" key="1">
    <source>
        <dbReference type="EMBL" id="VDK19168.1"/>
    </source>
</evidence>
<dbReference type="Proteomes" id="UP000267096">
    <property type="component" value="Unassembled WGS sequence"/>
</dbReference>
<accession>A0A0M3J2V6</accession>
<reference evidence="1 2" key="2">
    <citation type="submission" date="2018-11" db="EMBL/GenBank/DDBJ databases">
        <authorList>
            <consortium name="Pathogen Informatics"/>
        </authorList>
    </citation>
    <scope>NUCLEOTIDE SEQUENCE [LARGE SCALE GENOMIC DNA]</scope>
</reference>